<sequence length="438" mass="49344">MSAENSSESTQLGDSEGYDASVSYVSSDLPSRVPTPVYLSSDVQCLGPEPQADVDDQALPVQGSMLYTGLSRVPTPGFAKGIALEWSSKPSSDDIGEFENGFAEPLSLLEARARSLHFRKPPMLDVIQKIILRRRRDNDSFLMELDDDVIEPFPPMTGIERVDELSHEYYNLQPAPSPLREIGSPLSYVYPIRAVLDVKQDLNDRKRGIFPEPIPINILSPSDYVGPSRIVQGEDGWAFIVPSEKTIWEAVLRRGVDKCYRPLLGDPTGQPRRVITDRFRFGRAIYSARTMVASQFAVNLFLQLPGSHTYPPAEIQVEYLGTYVMRHIDNIMMTPESFRMVSDEDMNRIYHDLSPSLSTASKPNVRFPFVRFSYIKFDNHLIGAIDKAVHTAHADESVARLQRDIVEGVVDNSLNQQDVTWDYDYDGDVYPSAPEYLR</sequence>
<reference evidence="3" key="2">
    <citation type="submission" date="2015-01" db="EMBL/GenBank/DDBJ databases">
        <title>Evolutionary Origins and Diversification of the Mycorrhizal Mutualists.</title>
        <authorList>
            <consortium name="DOE Joint Genome Institute"/>
            <consortium name="Mycorrhizal Genomics Consortium"/>
            <person name="Kohler A."/>
            <person name="Kuo A."/>
            <person name="Nagy L.G."/>
            <person name="Floudas D."/>
            <person name="Copeland A."/>
            <person name="Barry K.W."/>
            <person name="Cichocki N."/>
            <person name="Veneault-Fourrey C."/>
            <person name="LaButti K."/>
            <person name="Lindquist E.A."/>
            <person name="Lipzen A."/>
            <person name="Lundell T."/>
            <person name="Morin E."/>
            <person name="Murat C."/>
            <person name="Riley R."/>
            <person name="Ohm R."/>
            <person name="Sun H."/>
            <person name="Tunlid A."/>
            <person name="Henrissat B."/>
            <person name="Grigoriev I.V."/>
            <person name="Hibbett D.S."/>
            <person name="Martin F."/>
        </authorList>
    </citation>
    <scope>NUCLEOTIDE SEQUENCE [LARGE SCALE GENOMIC DNA]</scope>
    <source>
        <strain evidence="3">441</strain>
    </source>
</reference>
<name>A0A0C9YPG5_9AGAM</name>
<dbReference type="EMBL" id="KN833880">
    <property type="protein sequence ID" value="KIK15709.1"/>
    <property type="molecule type" value="Genomic_DNA"/>
</dbReference>
<protein>
    <submittedName>
        <fullName evidence="2">Uncharacterized protein</fullName>
    </submittedName>
</protein>
<dbReference type="OrthoDB" id="2617511at2759"/>
<gene>
    <name evidence="2" type="ORF">PISMIDRAFT_16340</name>
</gene>
<dbReference type="AlphaFoldDB" id="A0A0C9YPG5"/>
<keyword evidence="3" id="KW-1185">Reference proteome</keyword>
<feature type="region of interest" description="Disordered" evidence="1">
    <location>
        <begin position="1"/>
        <end position="23"/>
    </location>
</feature>
<proteinExistence type="predicted"/>
<organism evidence="2 3">
    <name type="scientific">Pisolithus microcarpus 441</name>
    <dbReference type="NCBI Taxonomy" id="765257"/>
    <lineage>
        <taxon>Eukaryota</taxon>
        <taxon>Fungi</taxon>
        <taxon>Dikarya</taxon>
        <taxon>Basidiomycota</taxon>
        <taxon>Agaricomycotina</taxon>
        <taxon>Agaricomycetes</taxon>
        <taxon>Agaricomycetidae</taxon>
        <taxon>Boletales</taxon>
        <taxon>Sclerodermatineae</taxon>
        <taxon>Pisolithaceae</taxon>
        <taxon>Pisolithus</taxon>
    </lineage>
</organism>
<accession>A0A0C9YPG5</accession>
<dbReference type="HOGENOM" id="CLU_581540_0_0_1"/>
<reference evidence="2 3" key="1">
    <citation type="submission" date="2014-04" db="EMBL/GenBank/DDBJ databases">
        <authorList>
            <consortium name="DOE Joint Genome Institute"/>
            <person name="Kuo A."/>
            <person name="Kohler A."/>
            <person name="Costa M.D."/>
            <person name="Nagy L.G."/>
            <person name="Floudas D."/>
            <person name="Copeland A."/>
            <person name="Barry K.W."/>
            <person name="Cichocki N."/>
            <person name="Veneault-Fourrey C."/>
            <person name="LaButti K."/>
            <person name="Lindquist E.A."/>
            <person name="Lipzen A."/>
            <person name="Lundell T."/>
            <person name="Morin E."/>
            <person name="Murat C."/>
            <person name="Sun H."/>
            <person name="Tunlid A."/>
            <person name="Henrissat B."/>
            <person name="Grigoriev I.V."/>
            <person name="Hibbett D.S."/>
            <person name="Martin F."/>
            <person name="Nordberg H.P."/>
            <person name="Cantor M.N."/>
            <person name="Hua S.X."/>
        </authorList>
    </citation>
    <scope>NUCLEOTIDE SEQUENCE [LARGE SCALE GENOMIC DNA]</scope>
    <source>
        <strain evidence="2 3">441</strain>
    </source>
</reference>
<feature type="compositionally biased region" description="Polar residues" evidence="1">
    <location>
        <begin position="1"/>
        <end position="13"/>
    </location>
</feature>
<evidence type="ECO:0000313" key="2">
    <source>
        <dbReference type="EMBL" id="KIK15709.1"/>
    </source>
</evidence>
<evidence type="ECO:0000256" key="1">
    <source>
        <dbReference type="SAM" id="MobiDB-lite"/>
    </source>
</evidence>
<evidence type="ECO:0000313" key="3">
    <source>
        <dbReference type="Proteomes" id="UP000054018"/>
    </source>
</evidence>
<dbReference type="Proteomes" id="UP000054018">
    <property type="component" value="Unassembled WGS sequence"/>
</dbReference>